<reference evidence="2 3" key="1">
    <citation type="submission" date="2018-02" db="EMBL/GenBank/DDBJ databases">
        <title>The genomes of Aspergillus section Nigri reveals drivers in fungal speciation.</title>
        <authorList>
            <consortium name="DOE Joint Genome Institute"/>
            <person name="Vesth T.C."/>
            <person name="Nybo J."/>
            <person name="Theobald S."/>
            <person name="Brandl J."/>
            <person name="Frisvad J.C."/>
            <person name="Nielsen K.F."/>
            <person name="Lyhne E.K."/>
            <person name="Kogle M.E."/>
            <person name="Kuo A."/>
            <person name="Riley R."/>
            <person name="Clum A."/>
            <person name="Nolan M."/>
            <person name="Lipzen A."/>
            <person name="Salamov A."/>
            <person name="Henrissat B."/>
            <person name="Wiebenga A."/>
            <person name="De vries R.P."/>
            <person name="Grigoriev I.V."/>
            <person name="Mortensen U.H."/>
            <person name="Andersen M.R."/>
            <person name="Baker S.E."/>
        </authorList>
    </citation>
    <scope>NUCLEOTIDE SEQUENCE [LARGE SCALE GENOMIC DNA]</scope>
    <source>
        <strain evidence="2 3">CBS 313.89</strain>
    </source>
</reference>
<dbReference type="RefSeq" id="XP_040802795.1">
    <property type="nucleotide sequence ID" value="XM_040950535.1"/>
</dbReference>
<proteinExistence type="predicted"/>
<dbReference type="EMBL" id="KZ824635">
    <property type="protein sequence ID" value="RAK78785.1"/>
    <property type="molecule type" value="Genomic_DNA"/>
</dbReference>
<organism evidence="2 3">
    <name type="scientific">Aspergillus fijiensis CBS 313.89</name>
    <dbReference type="NCBI Taxonomy" id="1448319"/>
    <lineage>
        <taxon>Eukaryota</taxon>
        <taxon>Fungi</taxon>
        <taxon>Dikarya</taxon>
        <taxon>Ascomycota</taxon>
        <taxon>Pezizomycotina</taxon>
        <taxon>Eurotiomycetes</taxon>
        <taxon>Eurotiomycetidae</taxon>
        <taxon>Eurotiales</taxon>
        <taxon>Aspergillaceae</taxon>
        <taxon>Aspergillus</taxon>
    </lineage>
</organism>
<evidence type="ECO:0000256" key="1">
    <source>
        <dbReference type="SAM" id="MobiDB-lite"/>
    </source>
</evidence>
<keyword evidence="3" id="KW-1185">Reference proteome</keyword>
<dbReference type="VEuPathDB" id="FungiDB:BO72DRAFT_57290"/>
<protein>
    <submittedName>
        <fullName evidence="2">Uncharacterized protein</fullName>
    </submittedName>
</protein>
<dbReference type="GeneID" id="63867870"/>
<feature type="region of interest" description="Disordered" evidence="1">
    <location>
        <begin position="138"/>
        <end position="161"/>
    </location>
</feature>
<feature type="compositionally biased region" description="Low complexity" evidence="1">
    <location>
        <begin position="145"/>
        <end position="161"/>
    </location>
</feature>
<evidence type="ECO:0000313" key="3">
    <source>
        <dbReference type="Proteomes" id="UP000249789"/>
    </source>
</evidence>
<sequence length="185" mass="20362">MVLSISPAQATTNLDRSPSFILSNLSLPCQTLSRFTPLHLHPARSSNGEWGWAERQSLPSVSLSLLHSQAREGVNALPAHLTSHRCPKGPVLEKFNHHDNPACRLTLMTLSRTDGYARSTELTASAYLLLSPCFEEQETKKQEQAQEQEPQPSSLNPQPSTLKPLLLSLPVHCPIDTLSPPIDCL</sequence>
<dbReference type="AlphaFoldDB" id="A0A8G1RSQ6"/>
<gene>
    <name evidence="2" type="ORF">BO72DRAFT_57290</name>
</gene>
<evidence type="ECO:0000313" key="2">
    <source>
        <dbReference type="EMBL" id="RAK78785.1"/>
    </source>
</evidence>
<dbReference type="Proteomes" id="UP000249789">
    <property type="component" value="Unassembled WGS sequence"/>
</dbReference>
<name>A0A8G1RSQ6_9EURO</name>
<accession>A0A8G1RSQ6</accession>